<sequence length="52" mass="5987">ARVPGLRTGFAAEELPPRRSRCAFRCATLLRRGRRIRRALETCALRGHELRL</sequence>
<name>A0A6J4QFS5_9ACTN</name>
<evidence type="ECO:0000313" key="1">
    <source>
        <dbReference type="EMBL" id="CAA9440576.1"/>
    </source>
</evidence>
<dbReference type="AlphaFoldDB" id="A0A6J4QFS5"/>
<protein>
    <submittedName>
        <fullName evidence="1">Uncharacterized protein</fullName>
    </submittedName>
</protein>
<reference evidence="1" key="1">
    <citation type="submission" date="2020-02" db="EMBL/GenBank/DDBJ databases">
        <authorList>
            <person name="Meier V. D."/>
        </authorList>
    </citation>
    <scope>NUCLEOTIDE SEQUENCE</scope>
    <source>
        <strain evidence="1">AVDCRST_MAG80</strain>
    </source>
</reference>
<feature type="non-terminal residue" evidence="1">
    <location>
        <position position="52"/>
    </location>
</feature>
<gene>
    <name evidence="1" type="ORF">AVDCRST_MAG80-1288</name>
</gene>
<feature type="non-terminal residue" evidence="1">
    <location>
        <position position="1"/>
    </location>
</feature>
<accession>A0A6J4QFS5</accession>
<dbReference type="EMBL" id="CADCVC010000109">
    <property type="protein sequence ID" value="CAA9440576.1"/>
    <property type="molecule type" value="Genomic_DNA"/>
</dbReference>
<organism evidence="1">
    <name type="scientific">uncultured Rubrobacteraceae bacterium</name>
    <dbReference type="NCBI Taxonomy" id="349277"/>
    <lineage>
        <taxon>Bacteria</taxon>
        <taxon>Bacillati</taxon>
        <taxon>Actinomycetota</taxon>
        <taxon>Rubrobacteria</taxon>
        <taxon>Rubrobacterales</taxon>
        <taxon>Rubrobacteraceae</taxon>
        <taxon>environmental samples</taxon>
    </lineage>
</organism>
<proteinExistence type="predicted"/>